<dbReference type="InterPro" id="IPR036318">
    <property type="entry name" value="FAD-bd_PCMH-like_sf"/>
</dbReference>
<feature type="non-terminal residue" evidence="6">
    <location>
        <position position="310"/>
    </location>
</feature>
<dbReference type="Proteomes" id="UP000298138">
    <property type="component" value="Unassembled WGS sequence"/>
</dbReference>
<keyword evidence="4" id="KW-0560">Oxidoreductase</keyword>
<dbReference type="Gene3D" id="3.30.43.10">
    <property type="entry name" value="Uridine Diphospho-n-acetylenolpyruvylglucosamine Reductase, domain 2"/>
    <property type="match status" value="1"/>
</dbReference>
<dbReference type="AlphaFoldDB" id="A0A4S2MXI9"/>
<dbReference type="Pfam" id="PF01565">
    <property type="entry name" value="FAD_binding_4"/>
    <property type="match status" value="1"/>
</dbReference>
<dbReference type="PROSITE" id="PS51387">
    <property type="entry name" value="FAD_PCMH"/>
    <property type="match status" value="1"/>
</dbReference>
<dbReference type="EMBL" id="ML220120">
    <property type="protein sequence ID" value="TGZ81304.1"/>
    <property type="molecule type" value="Genomic_DNA"/>
</dbReference>
<proteinExistence type="inferred from homology"/>
<dbReference type="InterPro" id="IPR016169">
    <property type="entry name" value="FAD-bd_PCMH_sub2"/>
</dbReference>
<organism evidence="6 7">
    <name type="scientific">Ascodesmis nigricans</name>
    <dbReference type="NCBI Taxonomy" id="341454"/>
    <lineage>
        <taxon>Eukaryota</taxon>
        <taxon>Fungi</taxon>
        <taxon>Dikarya</taxon>
        <taxon>Ascomycota</taxon>
        <taxon>Pezizomycotina</taxon>
        <taxon>Pezizomycetes</taxon>
        <taxon>Pezizales</taxon>
        <taxon>Ascodesmidaceae</taxon>
        <taxon>Ascodesmis</taxon>
    </lineage>
</organism>
<evidence type="ECO:0000256" key="2">
    <source>
        <dbReference type="ARBA" id="ARBA00022630"/>
    </source>
</evidence>
<dbReference type="STRING" id="341454.A0A4S2MXI9"/>
<gene>
    <name evidence="6" type="ORF">EX30DRAFT_319315</name>
</gene>
<dbReference type="GO" id="GO:0016491">
    <property type="term" value="F:oxidoreductase activity"/>
    <property type="evidence" value="ECO:0007669"/>
    <property type="project" value="UniProtKB-KW"/>
</dbReference>
<dbReference type="InterPro" id="IPR006094">
    <property type="entry name" value="Oxid_FAD_bind_N"/>
</dbReference>
<name>A0A4S2MXI9_9PEZI</name>
<evidence type="ECO:0000256" key="4">
    <source>
        <dbReference type="ARBA" id="ARBA00023002"/>
    </source>
</evidence>
<sequence length="310" mass="32735">MFTAKTYEDVKKAVSFAAEHNIRLTLLNSGHDFLGRNDAPSGLSLDVSQLAGVRVLSSFTPSAQGAEAPLSEPNVITPGSGQAAVTFGAGVSTQQLNDALAPSNLFTLGAAHGSVKTAGGWGQAGGHAPLSSKYGLGVDQVLEYKVVTADGKLLVANKVVNADLFWALRGGGGSTFGVVVEATVKAYTSPKITVTNWWINATNAAEPDTSVLPAWRKSYVHLIGTGAGAFMADSLRTLAPDTGAYVNEAHFKNPNWKTDFWGTNYERLSEIKSQYDPNGLFWATPGINADHYEVQNGRVCKVTPVDSSMA</sequence>
<dbReference type="Pfam" id="PF08031">
    <property type="entry name" value="BBE"/>
    <property type="match status" value="1"/>
</dbReference>
<evidence type="ECO:0000256" key="1">
    <source>
        <dbReference type="ARBA" id="ARBA00005466"/>
    </source>
</evidence>
<dbReference type="InterPro" id="IPR016167">
    <property type="entry name" value="FAD-bd_PCMH_sub1"/>
</dbReference>
<dbReference type="GO" id="GO:0071949">
    <property type="term" value="F:FAD binding"/>
    <property type="evidence" value="ECO:0007669"/>
    <property type="project" value="InterPro"/>
</dbReference>
<dbReference type="InterPro" id="IPR012951">
    <property type="entry name" value="BBE"/>
</dbReference>
<dbReference type="OrthoDB" id="9983560at2759"/>
<keyword evidence="7" id="KW-1185">Reference proteome</keyword>
<keyword evidence="3" id="KW-0274">FAD</keyword>
<reference evidence="6 7" key="1">
    <citation type="submission" date="2019-04" db="EMBL/GenBank/DDBJ databases">
        <title>Comparative genomics and transcriptomics to analyze fruiting body development in filamentous ascomycetes.</title>
        <authorList>
            <consortium name="DOE Joint Genome Institute"/>
            <person name="Lutkenhaus R."/>
            <person name="Traeger S."/>
            <person name="Breuer J."/>
            <person name="Kuo A."/>
            <person name="Lipzen A."/>
            <person name="Pangilinan J."/>
            <person name="Dilworth D."/>
            <person name="Sandor L."/>
            <person name="Poggeler S."/>
            <person name="Barry K."/>
            <person name="Grigoriev I.V."/>
            <person name="Nowrousian M."/>
        </authorList>
    </citation>
    <scope>NUCLEOTIDE SEQUENCE [LARGE SCALE GENOMIC DNA]</scope>
    <source>
        <strain evidence="6 7">CBS 389.68</strain>
    </source>
</reference>
<accession>A0A4S2MXI9</accession>
<keyword evidence="2" id="KW-0285">Flavoprotein</keyword>
<comment type="similarity">
    <text evidence="1">Belongs to the oxygen-dependent FAD-linked oxidoreductase family.</text>
</comment>
<protein>
    <submittedName>
        <fullName evidence="6">FAD-binding domain-containing protein</fullName>
    </submittedName>
</protein>
<evidence type="ECO:0000313" key="6">
    <source>
        <dbReference type="EMBL" id="TGZ81304.1"/>
    </source>
</evidence>
<dbReference type="SUPFAM" id="SSF56176">
    <property type="entry name" value="FAD-binding/transporter-associated domain-like"/>
    <property type="match status" value="1"/>
</dbReference>
<dbReference type="PANTHER" id="PTHR42973:SF7">
    <property type="entry name" value="FAD-BINDING PCMH-TYPE DOMAIN-CONTAINING PROTEIN"/>
    <property type="match status" value="1"/>
</dbReference>
<dbReference type="InParanoid" id="A0A4S2MXI9"/>
<feature type="domain" description="FAD-binding PCMH-type" evidence="5">
    <location>
        <begin position="1"/>
        <end position="189"/>
    </location>
</feature>
<dbReference type="Gene3D" id="3.30.465.10">
    <property type="match status" value="1"/>
</dbReference>
<evidence type="ECO:0000259" key="5">
    <source>
        <dbReference type="PROSITE" id="PS51387"/>
    </source>
</evidence>
<dbReference type="InterPro" id="IPR016166">
    <property type="entry name" value="FAD-bd_PCMH"/>
</dbReference>
<evidence type="ECO:0000256" key="3">
    <source>
        <dbReference type="ARBA" id="ARBA00022827"/>
    </source>
</evidence>
<evidence type="ECO:0000313" key="7">
    <source>
        <dbReference type="Proteomes" id="UP000298138"/>
    </source>
</evidence>
<dbReference type="InterPro" id="IPR050416">
    <property type="entry name" value="FAD-linked_Oxidoreductase"/>
</dbReference>
<dbReference type="PANTHER" id="PTHR42973">
    <property type="entry name" value="BINDING OXIDOREDUCTASE, PUTATIVE (AFU_ORTHOLOGUE AFUA_1G17690)-RELATED"/>
    <property type="match status" value="1"/>
</dbReference>